<evidence type="ECO:0000256" key="1">
    <source>
        <dbReference type="PROSITE-ProRule" id="PRU00473"/>
    </source>
</evidence>
<sequence length="304" mass="34284">MIDSLVQPVFVFVDVVDLSRFWLVSPICILQLGLRDFAFCKAIRVVAEDQSFFVFKLLIYMNKNNFPSWYAKCKTTPDYIQQKGVDVPNFIQRAMVIGLGVFSANAVSDKSYSHYPATVPATGHRDMVSVPPHELDCRRSEGLQICDVRLDEDPVTTPMVYCSVHLPGQENPSRTTAVEIQRLVYLGYDAFATAQTELRAAEVEHLTAWAKRNRADIESILIVATTDVRGDKQYNRELAYQRALSVYRHLSALGVSRLQISIQGKSFTSSDDYYYPQQHARLRRIELYQGGASCHSLMLPGGSS</sequence>
<reference evidence="3 4" key="1">
    <citation type="submission" date="2024-03" db="EMBL/GenBank/DDBJ databases">
        <title>High-quality draft genome sequence of Oceanobacter sp. wDCs-4.</title>
        <authorList>
            <person name="Dong C."/>
        </authorList>
    </citation>
    <scope>NUCLEOTIDE SEQUENCE [LARGE SCALE GENOMIC DNA]</scope>
    <source>
        <strain evidence="4">wDCs-4</strain>
    </source>
</reference>
<evidence type="ECO:0000313" key="3">
    <source>
        <dbReference type="EMBL" id="MFK4751888.1"/>
    </source>
</evidence>
<dbReference type="InterPro" id="IPR036737">
    <property type="entry name" value="OmpA-like_sf"/>
</dbReference>
<gene>
    <name evidence="3" type="ORF">WG929_05635</name>
</gene>
<evidence type="ECO:0000313" key="4">
    <source>
        <dbReference type="Proteomes" id="UP001620597"/>
    </source>
</evidence>
<feature type="domain" description="OmpA-like" evidence="2">
    <location>
        <begin position="178"/>
        <end position="293"/>
    </location>
</feature>
<protein>
    <submittedName>
        <fullName evidence="3">OmpA family protein</fullName>
    </submittedName>
</protein>
<dbReference type="RefSeq" id="WP_416205248.1">
    <property type="nucleotide sequence ID" value="NZ_JBBKTX010000005.1"/>
</dbReference>
<dbReference type="Gene3D" id="3.30.1330.60">
    <property type="entry name" value="OmpA-like domain"/>
    <property type="match status" value="1"/>
</dbReference>
<dbReference type="SUPFAM" id="SSF103088">
    <property type="entry name" value="OmpA-like"/>
    <property type="match status" value="1"/>
</dbReference>
<comment type="caution">
    <text evidence="3">The sequence shown here is derived from an EMBL/GenBank/DDBJ whole genome shotgun (WGS) entry which is preliminary data.</text>
</comment>
<dbReference type="EMBL" id="JBBKTX010000005">
    <property type="protein sequence ID" value="MFK4751888.1"/>
    <property type="molecule type" value="Genomic_DNA"/>
</dbReference>
<accession>A0ABW8NG04</accession>
<dbReference type="Proteomes" id="UP001620597">
    <property type="component" value="Unassembled WGS sequence"/>
</dbReference>
<dbReference type="InterPro" id="IPR006665">
    <property type="entry name" value="OmpA-like"/>
</dbReference>
<proteinExistence type="predicted"/>
<dbReference type="PROSITE" id="PS51123">
    <property type="entry name" value="OMPA_2"/>
    <property type="match status" value="1"/>
</dbReference>
<keyword evidence="1" id="KW-0472">Membrane</keyword>
<evidence type="ECO:0000259" key="2">
    <source>
        <dbReference type="PROSITE" id="PS51123"/>
    </source>
</evidence>
<organism evidence="3 4">
    <name type="scientific">Oceanobacter antarcticus</name>
    <dbReference type="NCBI Taxonomy" id="3133425"/>
    <lineage>
        <taxon>Bacteria</taxon>
        <taxon>Pseudomonadati</taxon>
        <taxon>Pseudomonadota</taxon>
        <taxon>Gammaproteobacteria</taxon>
        <taxon>Oceanospirillales</taxon>
        <taxon>Oceanospirillaceae</taxon>
        <taxon>Oceanobacter</taxon>
    </lineage>
</organism>
<keyword evidence="4" id="KW-1185">Reference proteome</keyword>
<dbReference type="Pfam" id="PF00691">
    <property type="entry name" value="OmpA"/>
    <property type="match status" value="1"/>
</dbReference>
<name>A0ABW8NG04_9GAMM</name>